<dbReference type="InterPro" id="IPR008927">
    <property type="entry name" value="6-PGluconate_DH-like_C_sf"/>
</dbReference>
<dbReference type="InterPro" id="IPR036291">
    <property type="entry name" value="NAD(P)-bd_dom_sf"/>
</dbReference>
<comment type="caution">
    <text evidence="2">The sequence shown here is derived from an EMBL/GenBank/DDBJ whole genome shotgun (WGS) entry which is preliminary data.</text>
</comment>
<evidence type="ECO:0000313" key="2">
    <source>
        <dbReference type="EMBL" id="KUK86753.1"/>
    </source>
</evidence>
<name>A0A101I168_UNCT6</name>
<dbReference type="SUPFAM" id="SSF51735">
    <property type="entry name" value="NAD(P)-binding Rossmann-fold domains"/>
    <property type="match status" value="1"/>
</dbReference>
<gene>
    <name evidence="2" type="ORF">XE03_1241</name>
</gene>
<proteinExistence type="predicted"/>
<evidence type="ECO:0000259" key="1">
    <source>
        <dbReference type="Pfam" id="PF10728"/>
    </source>
</evidence>
<dbReference type="InterPro" id="IPR018931">
    <property type="entry name" value="DUF2520"/>
</dbReference>
<dbReference type="Gene3D" id="1.10.1040.20">
    <property type="entry name" value="ProC-like, C-terminal domain"/>
    <property type="match status" value="1"/>
</dbReference>
<dbReference type="Pfam" id="PF10728">
    <property type="entry name" value="DUF2520"/>
    <property type="match status" value="1"/>
</dbReference>
<accession>A0A101I168</accession>
<organism evidence="2 3">
    <name type="scientific">candidate division TA06 bacterium 34_109</name>
    <dbReference type="NCBI Taxonomy" id="1635277"/>
    <lineage>
        <taxon>Bacteria</taxon>
        <taxon>Bacteria division TA06</taxon>
    </lineage>
</organism>
<evidence type="ECO:0000313" key="3">
    <source>
        <dbReference type="Proteomes" id="UP000053467"/>
    </source>
</evidence>
<dbReference type="Proteomes" id="UP000053467">
    <property type="component" value="Unassembled WGS sequence"/>
</dbReference>
<dbReference type="InterPro" id="IPR037108">
    <property type="entry name" value="TM1727-like_C_sf"/>
</dbReference>
<sequence length="248" mass="29098">MEKLSIIGLGRFGKNFKRNFERVFDGEKVYYTYDKNFKRELDRRKLFKSDIILISVNDDSILDVLKNIEDYEKEVIVVSASFEMEKAKMVLKKASNISIFHPIQSFTYSDKPEIFKNIYATVQSLKKSVFLEKFSKLNGIKVIKLKNVDRKKYHLSSMLALNYTLTLLYFSEKIFKESTSKSVQKSPFLPVLKNLLEKVERKSIQEVITGPSKRGDLKLIKEISKNLDDRDLKRLFTVLDKITRERLK</sequence>
<dbReference type="EMBL" id="LGGX01000012">
    <property type="protein sequence ID" value="KUK86753.1"/>
    <property type="molecule type" value="Genomic_DNA"/>
</dbReference>
<protein>
    <recommendedName>
        <fullName evidence="1">DUF2520 domain-containing protein</fullName>
    </recommendedName>
</protein>
<dbReference type="Gene3D" id="3.40.50.720">
    <property type="entry name" value="NAD(P)-binding Rossmann-like Domain"/>
    <property type="match status" value="1"/>
</dbReference>
<reference evidence="3" key="1">
    <citation type="journal article" date="2015" name="MBio">
        <title>Genome-Resolved Metagenomic Analysis Reveals Roles for Candidate Phyla and Other Microbial Community Members in Biogeochemical Transformations in Oil Reservoirs.</title>
        <authorList>
            <person name="Hu P."/>
            <person name="Tom L."/>
            <person name="Singh A."/>
            <person name="Thomas B.C."/>
            <person name="Baker B.J."/>
            <person name="Piceno Y.M."/>
            <person name="Andersen G.L."/>
            <person name="Banfield J.F."/>
        </authorList>
    </citation>
    <scope>NUCLEOTIDE SEQUENCE [LARGE SCALE GENOMIC DNA]</scope>
</reference>
<dbReference type="SUPFAM" id="SSF48179">
    <property type="entry name" value="6-phosphogluconate dehydrogenase C-terminal domain-like"/>
    <property type="match status" value="1"/>
</dbReference>
<dbReference type="PANTHER" id="PTHR40459">
    <property type="entry name" value="CONSERVED HYPOTHETICAL ALANINE AND LEUCINE RICH PROTEIN"/>
    <property type="match status" value="1"/>
</dbReference>
<feature type="domain" description="DUF2520" evidence="1">
    <location>
        <begin position="130"/>
        <end position="239"/>
    </location>
</feature>
<dbReference type="PANTHER" id="PTHR40459:SF1">
    <property type="entry name" value="CONSERVED HYPOTHETICAL ALANINE AND LEUCINE RICH PROTEIN"/>
    <property type="match status" value="1"/>
</dbReference>
<dbReference type="AlphaFoldDB" id="A0A101I168"/>